<dbReference type="Gene3D" id="3.30.420.480">
    <property type="entry name" value="Domain of unknown function (DUF4445)"/>
    <property type="match status" value="1"/>
</dbReference>
<dbReference type="Pfam" id="PF17651">
    <property type="entry name" value="Raco_middle"/>
    <property type="match status" value="1"/>
</dbReference>
<protein>
    <submittedName>
        <fullName evidence="2">ASKHA domain-containing protein</fullName>
    </submittedName>
</protein>
<dbReference type="InterPro" id="IPR001041">
    <property type="entry name" value="2Fe-2S_ferredoxin-type"/>
</dbReference>
<accession>A0AAW4WIK6</accession>
<evidence type="ECO:0000313" key="3">
    <source>
        <dbReference type="Proteomes" id="UP001198893"/>
    </source>
</evidence>
<feature type="domain" description="2Fe-2S ferredoxin-type" evidence="1">
    <location>
        <begin position="1"/>
        <end position="75"/>
    </location>
</feature>
<dbReference type="InterPro" id="IPR041414">
    <property type="entry name" value="Raco-like_middle"/>
</dbReference>
<dbReference type="CDD" id="cd00207">
    <property type="entry name" value="fer2"/>
    <property type="match status" value="1"/>
</dbReference>
<dbReference type="Gene3D" id="3.10.20.30">
    <property type="match status" value="1"/>
</dbReference>
<dbReference type="PANTHER" id="PTHR42895:SF1">
    <property type="entry name" value="IRON-SULFUR CLUSTER PROTEIN"/>
    <property type="match status" value="1"/>
</dbReference>
<sequence>MLKLRIGQLHQDIIMQPGESIAQALLRKDYKVPTACGGNGTCGKCKVEIDGAWVNSCKLYPKPEEDIIISAFGWGEGREELTRIAGVEKINITEGRAREAKRQTRKTFLAVDIGTTTIAAALAEKETGAVLATAGCGNSQRIFGQDVLSRIKASVAGTGEKLKTLIRQDILNLLEEIQKKQKDIVIEHIYIAGNTTMEHLYMGDSCEGLGKAPFTPVSLAERKDSLSNIPVTLLPGISAFVGADIAAGMLACGMDEEERPSLLLDLGTNGEMVLALEDKMIATSAPAGPALEGGNISCGVASVTGAISKVRVIGERTIIGTIGNAPATGICGTGVLELVAGLYENHIIDASGQMKEKYREEGFPLARMKDGKQITFTQQDIREVQLAKAAIHSGIELLLEHAGISMGEIKKVYLAGGFGVYLDVHIAAGIGLLPAELEKCTKAVGNTSLQGCIAYGSSEENRSRTEEMIKKCESINLAEQADFEERYVANMNFPE</sequence>
<evidence type="ECO:0000259" key="1">
    <source>
        <dbReference type="PROSITE" id="PS51085"/>
    </source>
</evidence>
<dbReference type="Pfam" id="PF14574">
    <property type="entry name" value="RACo_C_ter"/>
    <property type="match status" value="1"/>
</dbReference>
<dbReference type="GO" id="GO:0051536">
    <property type="term" value="F:iron-sulfur cluster binding"/>
    <property type="evidence" value="ECO:0007669"/>
    <property type="project" value="InterPro"/>
</dbReference>
<proteinExistence type="predicted"/>
<gene>
    <name evidence="2" type="ORF">LKD47_12690</name>
</gene>
<dbReference type="SUPFAM" id="SSF54292">
    <property type="entry name" value="2Fe-2S ferredoxin-like"/>
    <property type="match status" value="1"/>
</dbReference>
<comment type="caution">
    <text evidence="2">The sequence shown here is derived from an EMBL/GenBank/DDBJ whole genome shotgun (WGS) entry which is preliminary data.</text>
</comment>
<organism evidence="2 3">
    <name type="scientific">Roseburia amylophila</name>
    <dbReference type="NCBI Taxonomy" id="2981794"/>
    <lineage>
        <taxon>Bacteria</taxon>
        <taxon>Bacillati</taxon>
        <taxon>Bacillota</taxon>
        <taxon>Clostridia</taxon>
        <taxon>Lachnospirales</taxon>
        <taxon>Lachnospiraceae</taxon>
        <taxon>Roseburia</taxon>
    </lineage>
</organism>
<evidence type="ECO:0000313" key="2">
    <source>
        <dbReference type="EMBL" id="MCC2243136.1"/>
    </source>
</evidence>
<dbReference type="SUPFAM" id="SSF53067">
    <property type="entry name" value="Actin-like ATPase domain"/>
    <property type="match status" value="1"/>
</dbReference>
<dbReference type="InterPro" id="IPR052911">
    <property type="entry name" value="Corrinoid_activation_enz"/>
</dbReference>
<dbReference type="Pfam" id="PF00111">
    <property type="entry name" value="Fer2"/>
    <property type="match status" value="1"/>
</dbReference>
<dbReference type="InterPro" id="IPR036010">
    <property type="entry name" value="2Fe-2S_ferredoxin-like_sf"/>
</dbReference>
<name>A0AAW4WIK6_9FIRM</name>
<dbReference type="InterPro" id="IPR043129">
    <property type="entry name" value="ATPase_NBD"/>
</dbReference>
<dbReference type="AlphaFoldDB" id="A0AAW4WIK6"/>
<dbReference type="PANTHER" id="PTHR42895">
    <property type="entry name" value="IRON-SULFUR CLUSTER-BINDING PROTEIN-RELATED"/>
    <property type="match status" value="1"/>
</dbReference>
<dbReference type="EMBL" id="JAJEQW010000016">
    <property type="protein sequence ID" value="MCC2243136.1"/>
    <property type="molecule type" value="Genomic_DNA"/>
</dbReference>
<dbReference type="InterPro" id="IPR012675">
    <property type="entry name" value="Beta-grasp_dom_sf"/>
</dbReference>
<dbReference type="InterPro" id="IPR027980">
    <property type="entry name" value="RACo_C"/>
</dbReference>
<dbReference type="PROSITE" id="PS51085">
    <property type="entry name" value="2FE2S_FER_2"/>
    <property type="match status" value="1"/>
</dbReference>
<dbReference type="InterPro" id="IPR042259">
    <property type="entry name" value="Raco-like_middle_sf"/>
</dbReference>
<dbReference type="RefSeq" id="WP_227710668.1">
    <property type="nucleotide sequence ID" value="NZ_JAJEQW010000016.1"/>
</dbReference>
<dbReference type="Proteomes" id="UP001198893">
    <property type="component" value="Unassembled WGS sequence"/>
</dbReference>
<reference evidence="2" key="1">
    <citation type="submission" date="2021-10" db="EMBL/GenBank/DDBJ databases">
        <title>Anaerobic single-cell dispensing facilitates the cultivation of human gut bacteria.</title>
        <authorList>
            <person name="Afrizal A."/>
        </authorList>
    </citation>
    <scope>NUCLEOTIDE SEQUENCE</scope>
    <source>
        <strain evidence="2">CLA-AA-H204</strain>
    </source>
</reference>